<protein>
    <recommendedName>
        <fullName evidence="5">RRM domain-containing protein</fullName>
    </recommendedName>
</protein>
<name>A0AAV8ZNS8_9CUCU</name>
<dbReference type="GO" id="GO:0005730">
    <property type="term" value="C:nucleolus"/>
    <property type="evidence" value="ECO:0007669"/>
    <property type="project" value="UniProtKB-SubCell"/>
</dbReference>
<dbReference type="PANTHER" id="PTHR46754">
    <property type="entry name" value="MKI67 FHA DOMAIN-INTERACTING NUCLEOLAR PHOSPHOPROTEIN"/>
    <property type="match status" value="1"/>
</dbReference>
<evidence type="ECO:0000313" key="7">
    <source>
        <dbReference type="Proteomes" id="UP001162156"/>
    </source>
</evidence>
<dbReference type="SUPFAM" id="SSF54928">
    <property type="entry name" value="RNA-binding domain, RBD"/>
    <property type="match status" value="1"/>
</dbReference>
<comment type="subcellular location">
    <subcellularLocation>
        <location evidence="1">Nucleus</location>
        <location evidence="1">Nucleolus</location>
    </subcellularLocation>
</comment>
<dbReference type="AlphaFoldDB" id="A0AAV8ZNS8"/>
<sequence>MTLDLLIGRLKSTETLSLEKSEQKKVAKQTKKLKKNIQDGKISVKEKNKSKKINKDQSRGLLYIGHIPHGFYEDEMKNYFKQFGAVTNVKVCRSRKSGNSKGYGYVEFSHPDVAKIAAETMNNYIMFKKRITGKNYRRCFYRYF</sequence>
<dbReference type="Pfam" id="PF00076">
    <property type="entry name" value="RRM_1"/>
    <property type="match status" value="1"/>
</dbReference>
<comment type="caution">
    <text evidence="6">The sequence shown here is derived from an EMBL/GenBank/DDBJ whole genome shotgun (WGS) entry which is preliminary data.</text>
</comment>
<dbReference type="CDD" id="cd12307">
    <property type="entry name" value="RRM_NIFK_like"/>
    <property type="match status" value="1"/>
</dbReference>
<evidence type="ECO:0000256" key="2">
    <source>
        <dbReference type="ARBA" id="ARBA00022884"/>
    </source>
</evidence>
<evidence type="ECO:0000313" key="6">
    <source>
        <dbReference type="EMBL" id="KAJ8967098.1"/>
    </source>
</evidence>
<dbReference type="Gene3D" id="3.30.70.330">
    <property type="match status" value="1"/>
</dbReference>
<proteinExistence type="predicted"/>
<dbReference type="GO" id="GO:0003723">
    <property type="term" value="F:RNA binding"/>
    <property type="evidence" value="ECO:0007669"/>
    <property type="project" value="UniProtKB-UniRule"/>
</dbReference>
<dbReference type="EMBL" id="JANEYF010000898">
    <property type="protein sequence ID" value="KAJ8967098.1"/>
    <property type="molecule type" value="Genomic_DNA"/>
</dbReference>
<evidence type="ECO:0000256" key="3">
    <source>
        <dbReference type="ARBA" id="ARBA00023242"/>
    </source>
</evidence>
<keyword evidence="7" id="KW-1185">Reference proteome</keyword>
<organism evidence="6 7">
    <name type="scientific">Rhamnusium bicolor</name>
    <dbReference type="NCBI Taxonomy" id="1586634"/>
    <lineage>
        <taxon>Eukaryota</taxon>
        <taxon>Metazoa</taxon>
        <taxon>Ecdysozoa</taxon>
        <taxon>Arthropoda</taxon>
        <taxon>Hexapoda</taxon>
        <taxon>Insecta</taxon>
        <taxon>Pterygota</taxon>
        <taxon>Neoptera</taxon>
        <taxon>Endopterygota</taxon>
        <taxon>Coleoptera</taxon>
        <taxon>Polyphaga</taxon>
        <taxon>Cucujiformia</taxon>
        <taxon>Chrysomeloidea</taxon>
        <taxon>Cerambycidae</taxon>
        <taxon>Lepturinae</taxon>
        <taxon>Rhagiini</taxon>
        <taxon>Rhamnusium</taxon>
    </lineage>
</organism>
<evidence type="ECO:0000256" key="4">
    <source>
        <dbReference type="PROSITE-ProRule" id="PRU00176"/>
    </source>
</evidence>
<evidence type="ECO:0000259" key="5">
    <source>
        <dbReference type="PROSITE" id="PS50102"/>
    </source>
</evidence>
<dbReference type="InterPro" id="IPR000504">
    <property type="entry name" value="RRM_dom"/>
</dbReference>
<accession>A0AAV8ZNS8</accession>
<dbReference type="InterPro" id="IPR012677">
    <property type="entry name" value="Nucleotide-bd_a/b_plait_sf"/>
</dbReference>
<gene>
    <name evidence="6" type="ORF">NQ314_003110</name>
</gene>
<keyword evidence="3" id="KW-0539">Nucleus</keyword>
<evidence type="ECO:0000256" key="1">
    <source>
        <dbReference type="ARBA" id="ARBA00004604"/>
    </source>
</evidence>
<keyword evidence="2 4" id="KW-0694">RNA-binding</keyword>
<dbReference type="SMART" id="SM00360">
    <property type="entry name" value="RRM"/>
    <property type="match status" value="1"/>
</dbReference>
<dbReference type="Proteomes" id="UP001162156">
    <property type="component" value="Unassembled WGS sequence"/>
</dbReference>
<dbReference type="PROSITE" id="PS50102">
    <property type="entry name" value="RRM"/>
    <property type="match status" value="1"/>
</dbReference>
<reference evidence="6" key="1">
    <citation type="journal article" date="2023" name="Insect Mol. Biol.">
        <title>Genome sequencing provides insights into the evolution of gene families encoding plant cell wall-degrading enzymes in longhorned beetles.</title>
        <authorList>
            <person name="Shin N.R."/>
            <person name="Okamura Y."/>
            <person name="Kirsch R."/>
            <person name="Pauchet Y."/>
        </authorList>
    </citation>
    <scope>NUCLEOTIDE SEQUENCE</scope>
    <source>
        <strain evidence="6">RBIC_L_NR</strain>
    </source>
</reference>
<dbReference type="InterPro" id="IPR035979">
    <property type="entry name" value="RBD_domain_sf"/>
</dbReference>
<feature type="domain" description="RRM" evidence="5">
    <location>
        <begin position="60"/>
        <end position="137"/>
    </location>
</feature>